<dbReference type="PROSITE" id="PS52004">
    <property type="entry name" value="KS3_2"/>
    <property type="match status" value="1"/>
</dbReference>
<evidence type="ECO:0000256" key="1">
    <source>
        <dbReference type="ARBA" id="ARBA00023239"/>
    </source>
</evidence>
<dbReference type="InterPro" id="IPR001227">
    <property type="entry name" value="Ac_transferase_dom_sf"/>
</dbReference>
<organism evidence="5 6">
    <name type="scientific">Kolteria novifilia</name>
    <dbReference type="NCBI Taxonomy" id="2527975"/>
    <lineage>
        <taxon>Bacteria</taxon>
        <taxon>Pseudomonadati</taxon>
        <taxon>Planctomycetota</taxon>
        <taxon>Planctomycetia</taxon>
        <taxon>Kolteriales</taxon>
        <taxon>Kolteriaceae</taxon>
        <taxon>Kolteria</taxon>
    </lineage>
</organism>
<dbReference type="GO" id="GO:0004315">
    <property type="term" value="F:3-oxoacyl-[acyl-carrier-protein] synthase activity"/>
    <property type="evidence" value="ECO:0007669"/>
    <property type="project" value="UniProtKB-EC"/>
</dbReference>
<gene>
    <name evidence="5" type="primary">ppsA_1</name>
    <name evidence="5" type="ORF">Pan216_01920</name>
</gene>
<dbReference type="Pfam" id="PF16197">
    <property type="entry name" value="KAsynt_C_assoc"/>
    <property type="match status" value="1"/>
</dbReference>
<dbReference type="InterPro" id="IPR014031">
    <property type="entry name" value="Ketoacyl_synth_C"/>
</dbReference>
<dbReference type="InterPro" id="IPR020841">
    <property type="entry name" value="PKS_Beta-ketoAc_synthase_dom"/>
</dbReference>
<keyword evidence="1" id="KW-0456">Lyase</keyword>
<dbReference type="InterPro" id="IPR032821">
    <property type="entry name" value="PKS_assoc"/>
</dbReference>
<dbReference type="Gene3D" id="3.30.70.3290">
    <property type="match status" value="1"/>
</dbReference>
<evidence type="ECO:0000256" key="3">
    <source>
        <dbReference type="SAM" id="MobiDB-lite"/>
    </source>
</evidence>
<dbReference type="EMBL" id="CP036279">
    <property type="protein sequence ID" value="QDU59364.1"/>
    <property type="molecule type" value="Genomic_DNA"/>
</dbReference>
<dbReference type="OrthoDB" id="219272at2"/>
<dbReference type="CDD" id="cd00833">
    <property type="entry name" value="PKS"/>
    <property type="match status" value="1"/>
</dbReference>
<dbReference type="SUPFAM" id="SSF54637">
    <property type="entry name" value="Thioesterase/thiol ester dehydrase-isomerase"/>
    <property type="match status" value="4"/>
</dbReference>
<dbReference type="Gene3D" id="3.40.366.10">
    <property type="entry name" value="Malonyl-Coenzyme A Acyl Carrier Protein, domain 2"/>
    <property type="match status" value="1"/>
</dbReference>
<dbReference type="GO" id="GO:0016829">
    <property type="term" value="F:lyase activity"/>
    <property type="evidence" value="ECO:0007669"/>
    <property type="project" value="UniProtKB-KW"/>
</dbReference>
<accession>A0A518AXC2</accession>
<dbReference type="EC" id="2.3.1.41" evidence="5"/>
<evidence type="ECO:0000313" key="5">
    <source>
        <dbReference type="EMBL" id="QDU59364.1"/>
    </source>
</evidence>
<keyword evidence="6" id="KW-1185">Reference proteome</keyword>
<sequence>MKSFSPIAIVGCGCVLPGAHTREDLWRAVVDNRDLLTEVSPSRWWVPPELMSPKTYVDPELPSIPTTRGGYVRDFDQRFDPNGFVRTPEEILALDKHLHWLLHASREAMMQAKLPPTSGSVRAGMFLGYLGYPSTSFIQYAERVSLRRAGTPAPWLPREVHPGNIFHPGFGAHFVADCLGLTEGAYSLDAACASSLYAIKLACDWLHDGRADLMLAGAVNGSDPLLIHGGFSALTALSPTGESLPFQQGANGLVPSEGAGIVALMRLEDAVARDCEIVGVVRGVGVGNTGRHRTFLAPSPQGQLRAMKSAYENSGVPPRRISLVECHATGTPVGDGVELTALDELLPRGGEVPIGSLKSNLGHSITTAGVAGLFKVLSAFESRTLPPTRITGPLREELSQSRLRVLTKAENWNAEGPRCAAVSAFGFGGTNAHLIVEEYQPPRRQHALGGLPSSTASDHSSMTRDGDRPAIAVVGVAVRAGNAEDWSTFANSLLTGEPPTKSSIDEIVLDGRTTPFAPRDLERCLASHLLPVGLVQRAINNLDLPSESTGVFLGTGGSPETCQTALRTRFLYMERETPEFNGSLREAATQMSPALNAARTLGCMANILANRINMVHDFQGSSFTLFGEELAGLHALELASRALAMRELDAALVGASHFAVNPIHDAAISELRGRTVESADAGVVFCLKRLDDARDAGDEVLAILERSKLVVGEEEPDNQLHWTQSDGRGLVNELFGDSHAASGLLGVAAAITSIVSRRKPVGIHRQAEPWVARPGRRSVRLDAEGLGGSTQSLVIRESPAMRRGPHLASTFFPRIYGFSGQDRSALVDALRRGQITSDNPGTGPARAAIVARNEEECRTRARTLAEMLASADGPVVSGDRQSFAYDRPMEGKVALLGSSAAAAYPLMGIEIIETFRELADDATRRAPFPRAISDWFRPEGPPDPQAYEKLVGNKWLTYLHSRVSREILGLEFQIAFGLSSGELDAALAMGITPIEEYVGVLERLKDRQYFERHLAGDFETARRAWRLPNEEAVDWTLWRVFGSVDDIRQAIASEPRVHLAIIHTQQDLVVAGQRSACERAFARLGRPTRFEVSDYRLTFHVPEAFGAEEILRHTHTMKLNVPDNLRFYSGVWRKPYPLTSETFADAYVANATEMIDYPKLVEAVYADGARIFVEHGARDLCTQWLSANLGTRPHVAVSLDAGKKRGALLQTALAAAQLWSAGVAVDIAPWNEHLHEIDSRRPPTMARPDIAFTFAGHLPELAPVSLQPRKAESVKNDRIEHEVGDRVDPVAVPRPELVARETSQLVPMPPMVPPVRLGATSMVANRLAPITAVAESGPEHAIRDDRTQAVAPLTGLLSSEDGQELERRIEETVAQGTSTRTVSANNLKLFEDYVAKLKSGHEEFLAYRGQMQRQLSDRIASLRDRAPSFPPKRVGASAKATPMSPGVEGAGTGSKPSSAPERKKPFVPKTVCTVCQPRGLAFAYDDVLKLAGGKISEVFGPLFEQQDHYERQVRLPLPPVLLVDRIIGLEAEPGVASSGVIWTETDVHPDAWYIHHGRIAPGVMIEAGQADLTLISYMGADFENRGERVYRLLGCDLTYHRHPAVAGETIRYEIHIDRHVRHGDIRIFFFHYDGYIGDERVMSVRNGHAGFFSDRELEESGGVVWSIETAEAPPEGRVDEPVVAHVPRSLGRAQVDALFRGDVVGCFGTDYAMAKTHSRTPTPTTPRMQLVHEVEVIDPHGGPWKRGYMRAIRDIAPDDWFFEGHFLNDPVMPGTLICDSVQQCMAIYLTAFGYTLERDGWQFEPLAEQEFELRCRGQVLPNSKRMVTELWIREVHEGPEPILIASVLCTVDGLKALNCPRIAIKLAPDSLLDLESIVPDASAVDRVVTLDGLPLDERALQSCATGRPSDAFGKLYERFDGPDSCPRLPSPPLHQMTRVTGLDAEPGVVRVGSSVVVEYDVPPDAWYFTESGSGTMPFGLLLETNLQPCGWLATFGGTPVRSEQRLYFRNLDGKGIVHRDVGPDTGTLVTRTELTKHNRFGGTTIVAFRTECHAGAERVSEFETSFGFFTRDALAGQVGLPPTEEEQSALAAPSDYQVDLTLPGALGVGTGRLCMIHRVTGYWPRGGSAGLGRFRAERDIAPDDFYFKSHFFQDPVQPGSLGLEAMVQLQRYAMESQGLLPSGHDIRFEALGTEEEVAWTYRGQVLPHSKLVTLELEILEVKRLEDAVTTIARGYLWVDGTRIYGVPRMALSAIRRSR</sequence>
<reference evidence="5 6" key="1">
    <citation type="submission" date="2019-02" db="EMBL/GenBank/DDBJ databases">
        <title>Deep-cultivation of Planctomycetes and their phenomic and genomic characterization uncovers novel biology.</title>
        <authorList>
            <person name="Wiegand S."/>
            <person name="Jogler M."/>
            <person name="Boedeker C."/>
            <person name="Pinto D."/>
            <person name="Vollmers J."/>
            <person name="Rivas-Marin E."/>
            <person name="Kohn T."/>
            <person name="Peeters S.H."/>
            <person name="Heuer A."/>
            <person name="Rast P."/>
            <person name="Oberbeckmann S."/>
            <person name="Bunk B."/>
            <person name="Jeske O."/>
            <person name="Meyerdierks A."/>
            <person name="Storesund J.E."/>
            <person name="Kallscheuer N."/>
            <person name="Luecker S."/>
            <person name="Lage O.M."/>
            <person name="Pohl T."/>
            <person name="Merkel B.J."/>
            <person name="Hornburger P."/>
            <person name="Mueller R.-W."/>
            <person name="Bruemmer F."/>
            <person name="Labrenz M."/>
            <person name="Spormann A.M."/>
            <person name="Op den Camp H."/>
            <person name="Overmann J."/>
            <person name="Amann R."/>
            <person name="Jetten M.S.M."/>
            <person name="Mascher T."/>
            <person name="Medema M.H."/>
            <person name="Devos D.P."/>
            <person name="Kaster A.-K."/>
            <person name="Ovreas L."/>
            <person name="Rohde M."/>
            <person name="Galperin M.Y."/>
            <person name="Jogler C."/>
        </authorList>
    </citation>
    <scope>NUCLEOTIDE SEQUENCE [LARGE SCALE GENOMIC DNA]</scope>
    <source>
        <strain evidence="5 6">Pan216</strain>
    </source>
</reference>
<dbReference type="Pfam" id="PF02801">
    <property type="entry name" value="Ketoacyl-synt_C"/>
    <property type="match status" value="1"/>
</dbReference>
<feature type="domain" description="Ketosynthase family 3 (KS3)" evidence="4">
    <location>
        <begin position="4"/>
        <end position="438"/>
    </location>
</feature>
<evidence type="ECO:0000259" key="4">
    <source>
        <dbReference type="PROSITE" id="PS52004"/>
    </source>
</evidence>
<dbReference type="InterPro" id="IPR016039">
    <property type="entry name" value="Thiolase-like"/>
</dbReference>
<dbReference type="KEGG" id="knv:Pan216_01920"/>
<dbReference type="RefSeq" id="WP_145253520.1">
    <property type="nucleotide sequence ID" value="NZ_CP036279.1"/>
</dbReference>
<dbReference type="SMART" id="SM00825">
    <property type="entry name" value="PKS_KS"/>
    <property type="match status" value="1"/>
</dbReference>
<dbReference type="Pfam" id="PF00109">
    <property type="entry name" value="ketoacyl-synt"/>
    <property type="match status" value="2"/>
</dbReference>
<keyword evidence="5" id="KW-0012">Acyltransferase</keyword>
<comment type="similarity">
    <text evidence="2">Belongs to the thiolase-like superfamily. Beta-ketoacyl-ACP synthases family.</text>
</comment>
<dbReference type="InterPro" id="IPR014030">
    <property type="entry name" value="Ketoacyl_synth_N"/>
</dbReference>
<feature type="region of interest" description="Disordered" evidence="3">
    <location>
        <begin position="1423"/>
        <end position="1463"/>
    </location>
</feature>
<dbReference type="Proteomes" id="UP000317093">
    <property type="component" value="Chromosome"/>
</dbReference>
<protein>
    <submittedName>
        <fullName evidence="5">Phthiocerol/phenolphthiocerol synthesis polyketide synthase type I PpsA</fullName>
        <ecNumber evidence="5">2.3.1.41</ecNumber>
    </submittedName>
</protein>
<dbReference type="Pfam" id="PF07977">
    <property type="entry name" value="FabA"/>
    <property type="match status" value="3"/>
</dbReference>
<dbReference type="InterPro" id="IPR013114">
    <property type="entry name" value="FabA_FabZ"/>
</dbReference>
<dbReference type="PANTHER" id="PTHR43074">
    <property type="entry name" value="OMEGA-3 POLYUNSATURATED FATTY ACID SYNTHASE PFAB-RELATED"/>
    <property type="match status" value="1"/>
</dbReference>
<dbReference type="SUPFAM" id="SSF53901">
    <property type="entry name" value="Thiolase-like"/>
    <property type="match status" value="2"/>
</dbReference>
<evidence type="ECO:0000313" key="6">
    <source>
        <dbReference type="Proteomes" id="UP000317093"/>
    </source>
</evidence>
<proteinExistence type="inferred from homology"/>
<dbReference type="PANTHER" id="PTHR43074:SF1">
    <property type="entry name" value="BETA-KETOACYL SYNTHASE FAMILY PROTEIN-RELATED"/>
    <property type="match status" value="1"/>
</dbReference>
<dbReference type="InterPro" id="IPR016035">
    <property type="entry name" value="Acyl_Trfase/lysoPLipase"/>
</dbReference>
<dbReference type="SUPFAM" id="SSF52151">
    <property type="entry name" value="FabD/lysophospholipase-like"/>
    <property type="match status" value="1"/>
</dbReference>
<evidence type="ECO:0000256" key="2">
    <source>
        <dbReference type="RuleBase" id="RU003694"/>
    </source>
</evidence>
<keyword evidence="2 5" id="KW-0808">Transferase</keyword>
<feature type="region of interest" description="Disordered" evidence="3">
    <location>
        <begin position="444"/>
        <end position="466"/>
    </location>
</feature>
<name>A0A518AXC2_9BACT</name>
<dbReference type="InterPro" id="IPR052568">
    <property type="entry name" value="PKS-FAS_Synthase"/>
</dbReference>
<dbReference type="Gene3D" id="3.40.47.10">
    <property type="match status" value="2"/>
</dbReference>
<dbReference type="InterPro" id="IPR029069">
    <property type="entry name" value="HotDog_dom_sf"/>
</dbReference>
<dbReference type="Gene3D" id="3.10.129.10">
    <property type="entry name" value="Hotdog Thioesterase"/>
    <property type="match status" value="4"/>
</dbReference>